<feature type="signal peptide" evidence="1">
    <location>
        <begin position="1"/>
        <end position="25"/>
    </location>
</feature>
<dbReference type="InterPro" id="IPR047799">
    <property type="entry name" value="T9SS_OM_PorV"/>
</dbReference>
<reference evidence="3 4" key="1">
    <citation type="submission" date="2021-08" db="EMBL/GenBank/DDBJ databases">
        <title>The genome sequence of Chitinophaga sp. B61.</title>
        <authorList>
            <person name="Zhang X."/>
        </authorList>
    </citation>
    <scope>NUCLEOTIDE SEQUENCE [LARGE SCALE GENOMIC DNA]</scope>
    <source>
        <strain evidence="3 4">B61</strain>
    </source>
</reference>
<dbReference type="EMBL" id="JAICCF010000003">
    <property type="protein sequence ID" value="MBW8686531.1"/>
    <property type="molecule type" value="Genomic_DNA"/>
</dbReference>
<dbReference type="Proteomes" id="UP000812961">
    <property type="component" value="Unassembled WGS sequence"/>
</dbReference>
<sequence length="392" mass="43306">MYNCMIRKVTVSLICCILFSLSVSAQIGTGQLDGRTNTINTAVPFLRISPDARAGAMGDAGVATSPDANSIFWNLSKVSFAKSRSNISVTYTPWLKELVNDVFLATLGGYYQLDEFQTVSASLRYFSLGTINFTDITGMPTYDYRPREFAFDAGYSRKLSDNLSVALAGRYIYSNLASGDINGRVIKPGTAFATDLSLFYTKDYEKSDNAVNTWNVGLALTNIGTKISYTESATNRDFLPTNFGLGTAYTFGLDETNKLMLTLDLNKLMVPTPDSLGLYRQKSTISGMFSSFGDAPGGFSEELQEFTVSAGGEYAFRDQFFVRAGYFYENKNKGNRKYVTAGLGVKYNMFGLNFSYLVPSGNGIQRNPLSNTLRFSLVFDLDHQNEDNSNTW</sequence>
<feature type="domain" description="Type IX secretion system protein PorV" evidence="2">
    <location>
        <begin position="36"/>
        <end position="274"/>
    </location>
</feature>
<dbReference type="Gene3D" id="2.40.160.60">
    <property type="entry name" value="Outer membrane protein transport protein (OMPP1/FadL/TodX)"/>
    <property type="match status" value="1"/>
</dbReference>
<name>A0ABS7GFR5_9BACT</name>
<feature type="chain" id="PRO_5046347820" evidence="1">
    <location>
        <begin position="26"/>
        <end position="392"/>
    </location>
</feature>
<dbReference type="InterPro" id="IPR045741">
    <property type="entry name" value="PorV"/>
</dbReference>
<dbReference type="SUPFAM" id="SSF103515">
    <property type="entry name" value="Autotransporter"/>
    <property type="match status" value="1"/>
</dbReference>
<evidence type="ECO:0000313" key="3">
    <source>
        <dbReference type="EMBL" id="MBW8686531.1"/>
    </source>
</evidence>
<dbReference type="InterPro" id="IPR036709">
    <property type="entry name" value="Autotransporte_beta_dom_sf"/>
</dbReference>
<dbReference type="RefSeq" id="WP_220251831.1">
    <property type="nucleotide sequence ID" value="NZ_JAICCF010000003.1"/>
</dbReference>
<dbReference type="Pfam" id="PF19572">
    <property type="entry name" value="PorV"/>
    <property type="match status" value="1"/>
</dbReference>
<gene>
    <name evidence="3" type="primary">porV</name>
    <name evidence="3" type="ORF">K1Y79_19480</name>
</gene>
<evidence type="ECO:0000256" key="1">
    <source>
        <dbReference type="SAM" id="SignalP"/>
    </source>
</evidence>
<protein>
    <submittedName>
        <fullName evidence="3">Type IX secretion system outer membrane channel protein PorV</fullName>
    </submittedName>
</protein>
<evidence type="ECO:0000259" key="2">
    <source>
        <dbReference type="Pfam" id="PF19572"/>
    </source>
</evidence>
<keyword evidence="4" id="KW-1185">Reference proteome</keyword>
<dbReference type="NCBIfam" id="NF033710">
    <property type="entry name" value="T9SS_OM_PorV"/>
    <property type="match status" value="1"/>
</dbReference>
<organism evidence="3 4">
    <name type="scientific">Chitinophaga rhizophila</name>
    <dbReference type="NCBI Taxonomy" id="2866212"/>
    <lineage>
        <taxon>Bacteria</taxon>
        <taxon>Pseudomonadati</taxon>
        <taxon>Bacteroidota</taxon>
        <taxon>Chitinophagia</taxon>
        <taxon>Chitinophagales</taxon>
        <taxon>Chitinophagaceae</taxon>
        <taxon>Chitinophaga</taxon>
    </lineage>
</organism>
<proteinExistence type="predicted"/>
<comment type="caution">
    <text evidence="3">The sequence shown here is derived from an EMBL/GenBank/DDBJ whole genome shotgun (WGS) entry which is preliminary data.</text>
</comment>
<keyword evidence="1" id="KW-0732">Signal</keyword>
<dbReference type="NCBIfam" id="NF033709">
    <property type="entry name" value="PorV_fam"/>
    <property type="match status" value="1"/>
</dbReference>
<accession>A0ABS7GFR5</accession>
<evidence type="ECO:0000313" key="4">
    <source>
        <dbReference type="Proteomes" id="UP000812961"/>
    </source>
</evidence>